<dbReference type="AlphaFoldDB" id="A0A4Y3TXL5"/>
<gene>
    <name evidence="1" type="ORF">APE01nite_22750</name>
</gene>
<reference evidence="1 2" key="1">
    <citation type="submission" date="2019-06" db="EMBL/GenBank/DDBJ databases">
        <title>Whole genome shotgun sequence of Acetobacter peroxydans NBRC 13755.</title>
        <authorList>
            <person name="Hosoyama A."/>
            <person name="Uohara A."/>
            <person name="Ohji S."/>
            <person name="Ichikawa N."/>
        </authorList>
    </citation>
    <scope>NUCLEOTIDE SEQUENCE [LARGE SCALE GENOMIC DNA]</scope>
    <source>
        <strain evidence="1 2">NBRC 13755</strain>
    </source>
</reference>
<comment type="caution">
    <text evidence="1">The sequence shown here is derived from an EMBL/GenBank/DDBJ whole genome shotgun (WGS) entry which is preliminary data.</text>
</comment>
<name>A0A4Y3TXL5_9PROT</name>
<keyword evidence="2" id="KW-1185">Reference proteome</keyword>
<organism evidence="1 2">
    <name type="scientific">Acetobacter peroxydans</name>
    <dbReference type="NCBI Taxonomy" id="104098"/>
    <lineage>
        <taxon>Bacteria</taxon>
        <taxon>Pseudomonadati</taxon>
        <taxon>Pseudomonadota</taxon>
        <taxon>Alphaproteobacteria</taxon>
        <taxon>Acetobacterales</taxon>
        <taxon>Acetobacteraceae</taxon>
        <taxon>Acetobacter</taxon>
    </lineage>
</organism>
<proteinExistence type="predicted"/>
<dbReference type="OrthoDB" id="8636988at2"/>
<accession>A0A4Y3TXL5</accession>
<dbReference type="RefSeq" id="WP_141377662.1">
    <property type="nucleotide sequence ID" value="NZ_BAPL01000009.1"/>
</dbReference>
<evidence type="ECO:0000313" key="2">
    <source>
        <dbReference type="Proteomes" id="UP000317730"/>
    </source>
</evidence>
<sequence length="134" mass="14400">MKPVVLAFVVFAGVLVGASRLTGEQAVRAEGLPPRYDTDGLCFRNANSTNGFAPEAVTSCVASQSNALNRLRRMWDALPPALADDCDERTRATGKQDYIALENCLKVQMSQNGAVPLVPLPAVPRMKKDEAAPQ</sequence>
<protein>
    <submittedName>
        <fullName evidence="1">Uncharacterized protein</fullName>
    </submittedName>
</protein>
<dbReference type="EMBL" id="BJMV01000015">
    <property type="protein sequence ID" value="GEB86478.1"/>
    <property type="molecule type" value="Genomic_DNA"/>
</dbReference>
<evidence type="ECO:0000313" key="1">
    <source>
        <dbReference type="EMBL" id="GEB86478.1"/>
    </source>
</evidence>
<dbReference type="Proteomes" id="UP000317730">
    <property type="component" value="Unassembled WGS sequence"/>
</dbReference>